<evidence type="ECO:0000256" key="4">
    <source>
        <dbReference type="ARBA" id="ARBA00022679"/>
    </source>
</evidence>
<evidence type="ECO:0000256" key="7">
    <source>
        <dbReference type="ARBA" id="ARBA00022741"/>
    </source>
</evidence>
<evidence type="ECO:0000256" key="14">
    <source>
        <dbReference type="ARBA" id="ARBA00047899"/>
    </source>
</evidence>
<dbReference type="FunFam" id="3.30.200.20:FF:000162">
    <property type="entry name" value="Adenine nucleotide alpha hydrolase-like domain kinase"/>
    <property type="match status" value="1"/>
</dbReference>
<evidence type="ECO:0000313" key="17">
    <source>
        <dbReference type="EMBL" id="QCD91978.1"/>
    </source>
</evidence>
<keyword evidence="7" id="KW-0547">Nucleotide-binding</keyword>
<keyword evidence="10" id="KW-1133">Transmembrane helix</keyword>
<evidence type="ECO:0000256" key="11">
    <source>
        <dbReference type="ARBA" id="ARBA00023136"/>
    </source>
</evidence>
<keyword evidence="11" id="KW-0472">Membrane</keyword>
<evidence type="ECO:0000256" key="2">
    <source>
        <dbReference type="ARBA" id="ARBA00012513"/>
    </source>
</evidence>
<keyword evidence="6" id="KW-0732">Signal</keyword>
<organism evidence="17 18">
    <name type="scientific">Vigna unguiculata</name>
    <name type="common">Cowpea</name>
    <dbReference type="NCBI Taxonomy" id="3917"/>
    <lineage>
        <taxon>Eukaryota</taxon>
        <taxon>Viridiplantae</taxon>
        <taxon>Streptophyta</taxon>
        <taxon>Embryophyta</taxon>
        <taxon>Tracheophyta</taxon>
        <taxon>Spermatophyta</taxon>
        <taxon>Magnoliopsida</taxon>
        <taxon>eudicotyledons</taxon>
        <taxon>Gunneridae</taxon>
        <taxon>Pentapetalae</taxon>
        <taxon>rosids</taxon>
        <taxon>fabids</taxon>
        <taxon>Fabales</taxon>
        <taxon>Fabaceae</taxon>
        <taxon>Papilionoideae</taxon>
        <taxon>50 kb inversion clade</taxon>
        <taxon>NPAAA clade</taxon>
        <taxon>indigoferoid/millettioid clade</taxon>
        <taxon>Phaseoleae</taxon>
        <taxon>Vigna</taxon>
    </lineage>
</organism>
<evidence type="ECO:0000259" key="16">
    <source>
        <dbReference type="PROSITE" id="PS50011"/>
    </source>
</evidence>
<evidence type="ECO:0000256" key="9">
    <source>
        <dbReference type="ARBA" id="ARBA00022840"/>
    </source>
</evidence>
<evidence type="ECO:0000256" key="15">
    <source>
        <dbReference type="ARBA" id="ARBA00048679"/>
    </source>
</evidence>
<evidence type="ECO:0000256" key="6">
    <source>
        <dbReference type="ARBA" id="ARBA00022729"/>
    </source>
</evidence>
<keyword evidence="13" id="KW-0325">Glycoprotein</keyword>
<keyword evidence="5" id="KW-0812">Transmembrane</keyword>
<dbReference type="Proteomes" id="UP000501690">
    <property type="component" value="Linkage Group LG5"/>
</dbReference>
<dbReference type="EC" id="2.7.11.1" evidence="2"/>
<comment type="subcellular location">
    <subcellularLocation>
        <location evidence="1">Membrane</location>
        <topology evidence="1">Single-pass type I membrane protein</topology>
    </subcellularLocation>
</comment>
<dbReference type="Pfam" id="PF07714">
    <property type="entry name" value="PK_Tyr_Ser-Thr"/>
    <property type="match status" value="1"/>
</dbReference>
<dbReference type="PROSITE" id="PS00109">
    <property type="entry name" value="PROTEIN_KINASE_TYR"/>
    <property type="match status" value="1"/>
</dbReference>
<dbReference type="InterPro" id="IPR008266">
    <property type="entry name" value="Tyr_kinase_AS"/>
</dbReference>
<dbReference type="InterPro" id="IPR001245">
    <property type="entry name" value="Ser-Thr/Tyr_kinase_cat_dom"/>
</dbReference>
<dbReference type="Gene3D" id="1.10.510.10">
    <property type="entry name" value="Transferase(Phosphotransferase) domain 1"/>
    <property type="match status" value="1"/>
</dbReference>
<protein>
    <recommendedName>
        <fullName evidence="2">non-specific serine/threonine protein kinase</fullName>
        <ecNumber evidence="2">2.7.11.1</ecNumber>
    </recommendedName>
</protein>
<evidence type="ECO:0000256" key="1">
    <source>
        <dbReference type="ARBA" id="ARBA00004479"/>
    </source>
</evidence>
<evidence type="ECO:0000256" key="10">
    <source>
        <dbReference type="ARBA" id="ARBA00022989"/>
    </source>
</evidence>
<proteinExistence type="predicted"/>
<keyword evidence="9" id="KW-0067">ATP-binding</keyword>
<keyword evidence="3" id="KW-0723">Serine/threonine-protein kinase</keyword>
<keyword evidence="12 17" id="KW-0675">Receptor</keyword>
<name>A0A4D6LUC2_VIGUN</name>
<feature type="domain" description="Protein kinase" evidence="16">
    <location>
        <begin position="360"/>
        <end position="629"/>
    </location>
</feature>
<keyword evidence="8 17" id="KW-0418">Kinase</keyword>
<gene>
    <name evidence="17" type="ORF">DEO72_LG5g34</name>
</gene>
<dbReference type="FunFam" id="1.10.510.10:FF:000287">
    <property type="entry name" value="probable LRR receptor-like serine/threonine-protein kinase RKF3"/>
    <property type="match status" value="1"/>
</dbReference>
<evidence type="ECO:0000256" key="5">
    <source>
        <dbReference type="ARBA" id="ARBA00022692"/>
    </source>
</evidence>
<accession>A0A4D6LUC2</accession>
<sequence length="635" mass="70682">MRQKDCYRKKGWGELRGKVVVVAVEATKEQVSRSGLMWALTNVVQPGDSIKLLGVIPVFCSNIRALGLSGLAFATDCITTQWRSRLGTVSDQRQVFVNSCSQMVLQLHQFYDPEKIKIRIKILSGSFCGAVAAEAKRAKSSWVILDRKLKNEKKYCMEGLNCSVVVMERSGPNVLRLNLILSTAMEHNAFPRNFKGKSEHEDTIKGPIVTPASSVKQGSKTASITGTPLPFSQNEVKNLEEPVSNSESEIIMSLSSCGSYFQPWISNAICADDDFSKNININQVLVSPTEALDHEAVLGVLNCKIDVNISRSVREAISLGPNATTASPPLCSICQHKAPLFGNPPRWFTFAELKLATAGFSQENFLAESEVGSVHRGVLSDGQNVAIKQYKLAGTQGDEEFWSEVEVLSCTQHRNVVMLIGFCMEYGRKILVYEYICNGSLYSHLHEKNENVLNWSARKKIALGVARGLRYLHEECRVGCIVHSDIRPCNIFLTHDFDALVGNFGLMKCHTNGEIRVVESTVMGRLGYLAPEYTENGEITEKTDVYSFGVLLLELLTGCKALDRNQQCLHEWGLVERGDIDEVVDPRIRNCSINEELRRMLQCSILCIQHGPHLRPSMSQVLQMLEGYVLKSPKE</sequence>
<dbReference type="InterPro" id="IPR011009">
    <property type="entry name" value="Kinase-like_dom_sf"/>
</dbReference>
<dbReference type="GO" id="GO:0005524">
    <property type="term" value="F:ATP binding"/>
    <property type="evidence" value="ECO:0007669"/>
    <property type="project" value="UniProtKB-KW"/>
</dbReference>
<dbReference type="PANTHER" id="PTHR47989">
    <property type="entry name" value="OS01G0750732 PROTEIN"/>
    <property type="match status" value="1"/>
</dbReference>
<dbReference type="InterPro" id="IPR000719">
    <property type="entry name" value="Prot_kinase_dom"/>
</dbReference>
<keyword evidence="4" id="KW-0808">Transferase</keyword>
<evidence type="ECO:0000256" key="12">
    <source>
        <dbReference type="ARBA" id="ARBA00023170"/>
    </source>
</evidence>
<dbReference type="GO" id="GO:0004674">
    <property type="term" value="F:protein serine/threonine kinase activity"/>
    <property type="evidence" value="ECO:0007669"/>
    <property type="project" value="UniProtKB-KW"/>
</dbReference>
<evidence type="ECO:0000256" key="13">
    <source>
        <dbReference type="ARBA" id="ARBA00023180"/>
    </source>
</evidence>
<evidence type="ECO:0000256" key="3">
    <source>
        <dbReference type="ARBA" id="ARBA00022527"/>
    </source>
</evidence>
<evidence type="ECO:0000313" key="18">
    <source>
        <dbReference type="Proteomes" id="UP000501690"/>
    </source>
</evidence>
<dbReference type="Gene3D" id="3.30.200.20">
    <property type="entry name" value="Phosphorylase Kinase, domain 1"/>
    <property type="match status" value="1"/>
</dbReference>
<evidence type="ECO:0000256" key="8">
    <source>
        <dbReference type="ARBA" id="ARBA00022777"/>
    </source>
</evidence>
<dbReference type="SUPFAM" id="SSF56112">
    <property type="entry name" value="Protein kinase-like (PK-like)"/>
    <property type="match status" value="1"/>
</dbReference>
<dbReference type="GO" id="GO:0016020">
    <property type="term" value="C:membrane"/>
    <property type="evidence" value="ECO:0007669"/>
    <property type="project" value="UniProtKB-SubCell"/>
</dbReference>
<dbReference type="CDD" id="cd14066">
    <property type="entry name" value="STKc_IRAK"/>
    <property type="match status" value="1"/>
</dbReference>
<dbReference type="PANTHER" id="PTHR47989:SF45">
    <property type="entry name" value="OS01G0709500 PROTEIN"/>
    <property type="match status" value="1"/>
</dbReference>
<dbReference type="AlphaFoldDB" id="A0A4D6LUC2"/>
<comment type="catalytic activity">
    <reaction evidence="14">
        <text>L-threonyl-[protein] + ATP = O-phospho-L-threonyl-[protein] + ADP + H(+)</text>
        <dbReference type="Rhea" id="RHEA:46608"/>
        <dbReference type="Rhea" id="RHEA-COMP:11060"/>
        <dbReference type="Rhea" id="RHEA-COMP:11605"/>
        <dbReference type="ChEBI" id="CHEBI:15378"/>
        <dbReference type="ChEBI" id="CHEBI:30013"/>
        <dbReference type="ChEBI" id="CHEBI:30616"/>
        <dbReference type="ChEBI" id="CHEBI:61977"/>
        <dbReference type="ChEBI" id="CHEBI:456216"/>
        <dbReference type="EC" id="2.7.11.1"/>
    </reaction>
</comment>
<keyword evidence="18" id="KW-1185">Reference proteome</keyword>
<dbReference type="EMBL" id="CP039349">
    <property type="protein sequence ID" value="QCD91978.1"/>
    <property type="molecule type" value="Genomic_DNA"/>
</dbReference>
<dbReference type="PROSITE" id="PS50011">
    <property type="entry name" value="PROTEIN_KINASE_DOM"/>
    <property type="match status" value="1"/>
</dbReference>
<reference evidence="17 18" key="1">
    <citation type="submission" date="2019-04" db="EMBL/GenBank/DDBJ databases">
        <title>An improved genome assembly and genetic linkage map for asparagus bean, Vigna unguiculata ssp. sesquipedialis.</title>
        <authorList>
            <person name="Xia Q."/>
            <person name="Zhang R."/>
            <person name="Dong Y."/>
        </authorList>
    </citation>
    <scope>NUCLEOTIDE SEQUENCE [LARGE SCALE GENOMIC DNA]</scope>
    <source>
        <tissue evidence="17">Leaf</tissue>
    </source>
</reference>
<comment type="catalytic activity">
    <reaction evidence="15">
        <text>L-seryl-[protein] + ATP = O-phospho-L-seryl-[protein] + ADP + H(+)</text>
        <dbReference type="Rhea" id="RHEA:17989"/>
        <dbReference type="Rhea" id="RHEA-COMP:9863"/>
        <dbReference type="Rhea" id="RHEA-COMP:11604"/>
        <dbReference type="ChEBI" id="CHEBI:15378"/>
        <dbReference type="ChEBI" id="CHEBI:29999"/>
        <dbReference type="ChEBI" id="CHEBI:30616"/>
        <dbReference type="ChEBI" id="CHEBI:83421"/>
        <dbReference type="ChEBI" id="CHEBI:456216"/>
        <dbReference type="EC" id="2.7.11.1"/>
    </reaction>
</comment>